<comment type="function">
    <text evidence="2">Involved in regulation of actin and microtubule organization. Part of a WAVE complex that activates the Arp2/3 complex.</text>
</comment>
<evidence type="ECO:0000256" key="2">
    <source>
        <dbReference type="ARBA" id="ARBA00025223"/>
    </source>
</evidence>
<dbReference type="OrthoDB" id="2159336at2759"/>
<gene>
    <name evidence="4" type="ORF">OLEA9_A068443</name>
</gene>
<reference evidence="4 5" key="1">
    <citation type="submission" date="2019-12" db="EMBL/GenBank/DDBJ databases">
        <authorList>
            <person name="Alioto T."/>
            <person name="Alioto T."/>
            <person name="Gomez Garrido J."/>
        </authorList>
    </citation>
    <scope>NUCLEOTIDE SEQUENCE [LARGE SCALE GENOMIC DNA]</scope>
</reference>
<accession>A0A8S0VPU9</accession>
<sequence>MKNTVKSHVEQQPQPDIADAEAENPTHFKNSLQELKDFSSQLHHAADYCQTSFLNDRNKGITVVDNTKDYICKAMVIIVDHLGSISSNLESCVSKSNTIPETQQRIETLKQRLLTCQQYSQKLALANIYWSADFQRYHRHYTSNSTTMNPESSTRKMERSPNPGLLVDNSLSISPKAEKTYFEFQATPKVKRSMLNWKLLNKREMKSRIIRRRRRAPT</sequence>
<keyword evidence="5" id="KW-1185">Reference proteome</keyword>
<dbReference type="PANTHER" id="PTHR10460:SF11">
    <property type="entry name" value="PROTEIN ABIL5-RELATED"/>
    <property type="match status" value="1"/>
</dbReference>
<dbReference type="Gene3D" id="6.10.140.1620">
    <property type="match status" value="1"/>
</dbReference>
<evidence type="ECO:0000256" key="1">
    <source>
        <dbReference type="ARBA" id="ARBA00010020"/>
    </source>
</evidence>
<proteinExistence type="inferred from homology"/>
<evidence type="ECO:0008006" key="6">
    <source>
        <dbReference type="Google" id="ProtNLM"/>
    </source>
</evidence>
<evidence type="ECO:0000313" key="4">
    <source>
        <dbReference type="EMBL" id="CAA3033428.1"/>
    </source>
</evidence>
<name>A0A8S0VPU9_OLEEU</name>
<evidence type="ECO:0000256" key="3">
    <source>
        <dbReference type="SAM" id="MobiDB-lite"/>
    </source>
</evidence>
<comment type="similarity">
    <text evidence="1">Belongs to the ABI family.</text>
</comment>
<dbReference type="AlphaFoldDB" id="A0A8S0VPU9"/>
<dbReference type="Gramene" id="OE9A068443T3">
    <property type="protein sequence ID" value="OE9A068443C3"/>
    <property type="gene ID" value="OE9A068443"/>
</dbReference>
<dbReference type="Proteomes" id="UP000594638">
    <property type="component" value="Unassembled WGS sequence"/>
</dbReference>
<organism evidence="4 5">
    <name type="scientific">Olea europaea subsp. europaea</name>
    <dbReference type="NCBI Taxonomy" id="158383"/>
    <lineage>
        <taxon>Eukaryota</taxon>
        <taxon>Viridiplantae</taxon>
        <taxon>Streptophyta</taxon>
        <taxon>Embryophyta</taxon>
        <taxon>Tracheophyta</taxon>
        <taxon>Spermatophyta</taxon>
        <taxon>Magnoliopsida</taxon>
        <taxon>eudicotyledons</taxon>
        <taxon>Gunneridae</taxon>
        <taxon>Pentapetalae</taxon>
        <taxon>asterids</taxon>
        <taxon>lamiids</taxon>
        <taxon>Lamiales</taxon>
        <taxon>Oleaceae</taxon>
        <taxon>Oleeae</taxon>
        <taxon>Olea</taxon>
    </lineage>
</organism>
<feature type="compositionally biased region" description="Polar residues" evidence="3">
    <location>
        <begin position="1"/>
        <end position="14"/>
    </location>
</feature>
<comment type="caution">
    <text evidence="4">The sequence shown here is derived from an EMBL/GenBank/DDBJ whole genome shotgun (WGS) entry which is preliminary data.</text>
</comment>
<dbReference type="InterPro" id="IPR028457">
    <property type="entry name" value="ABI"/>
</dbReference>
<evidence type="ECO:0000313" key="5">
    <source>
        <dbReference type="Proteomes" id="UP000594638"/>
    </source>
</evidence>
<feature type="region of interest" description="Disordered" evidence="3">
    <location>
        <begin position="1"/>
        <end position="22"/>
    </location>
</feature>
<protein>
    <recommendedName>
        <fullName evidence="6">Protein ABIL5</fullName>
    </recommendedName>
</protein>
<dbReference type="PANTHER" id="PTHR10460">
    <property type="entry name" value="ABL INTERACTOR FAMILY MEMBER"/>
    <property type="match status" value="1"/>
</dbReference>
<feature type="region of interest" description="Disordered" evidence="3">
    <location>
        <begin position="144"/>
        <end position="168"/>
    </location>
</feature>
<dbReference type="EMBL" id="CACTIH010010805">
    <property type="protein sequence ID" value="CAA3033428.1"/>
    <property type="molecule type" value="Genomic_DNA"/>
</dbReference>